<dbReference type="PANTHER" id="PTHR33116:SF77">
    <property type="entry name" value="RNA-DIRECTED DNA POLYMERASE"/>
    <property type="match status" value="1"/>
</dbReference>
<feature type="domain" description="Reverse transcriptase zinc-binding" evidence="3">
    <location>
        <begin position="682"/>
        <end position="760"/>
    </location>
</feature>
<keyword evidence="4" id="KW-0548">Nucleotidyltransferase</keyword>
<gene>
    <name evidence="4" type="ORF">Tci_590722</name>
</gene>
<dbReference type="EMBL" id="BKCJ010382539">
    <property type="protein sequence ID" value="GFA18750.1"/>
    <property type="molecule type" value="Genomic_DNA"/>
</dbReference>
<dbReference type="GO" id="GO:0003964">
    <property type="term" value="F:RNA-directed DNA polymerase activity"/>
    <property type="evidence" value="ECO:0007669"/>
    <property type="project" value="UniProtKB-KW"/>
</dbReference>
<feature type="coiled-coil region" evidence="1">
    <location>
        <begin position="157"/>
        <end position="184"/>
    </location>
</feature>
<evidence type="ECO:0000259" key="2">
    <source>
        <dbReference type="Pfam" id="PF00078"/>
    </source>
</evidence>
<proteinExistence type="predicted"/>
<accession>A0A699J7X7</accession>
<comment type="caution">
    <text evidence="4">The sequence shown here is derived from an EMBL/GenBank/DDBJ whole genome shotgun (WGS) entry which is preliminary data.</text>
</comment>
<reference evidence="4" key="1">
    <citation type="journal article" date="2019" name="Sci. Rep.">
        <title>Draft genome of Tanacetum cinerariifolium, the natural source of mosquito coil.</title>
        <authorList>
            <person name="Yamashiro T."/>
            <person name="Shiraishi A."/>
            <person name="Satake H."/>
            <person name="Nakayama K."/>
        </authorList>
    </citation>
    <scope>NUCLEOTIDE SEQUENCE</scope>
</reference>
<keyword evidence="4" id="KW-0808">Transferase</keyword>
<sequence>MGRVKIFASLENLKLILHNEGFLDITIQYLGELWVLMKFDSKETLEKFHECASIDGWFSDIKAATLDFQPIKRIAWVEVEGIPLKLWSEKTFKQVAKKWGDLLDVDDKEDSCFHSKRLCIHTRLDTTISEDFKIVHRGITYWVRAKETPGWVPDFSNELTEEDLEENNNNMEDLRDKNSELFGDDSDEERIPETMAEEDVKNDKNVEEKIPRQAGEYSEDIFNLFPLINKVEKTNVKDTETESVLKYPPGFSSKEIHDENSLNDCGVDQHRKCFSGKEDKAENFGNQTHNANRQILDGPFILNETIQWCKAKNNQALIFKVDFEKAYDSVRWDFLDEVLMKFDFGDKWRNWIKSCLYSSRGSIIVNGSPTNEFTFGRGLKQGLKVGDGSVHLSHMFFADDVIFVGKWSDNNINTLIHVLKCFHKVSGLRINMSKSKIMGVNVECNMVSRAANKFGCLILNTPFKYFGSIVGGRLTLVKSVLGSIPLYQFSLFKAPAGVLKSIESMRSRFFSGHGSNSKKASWINWKKALASKEREGLGISSLYALNRGLLFKWIWRFVTQKNSLWARVIQAVHGLDGKIGPNMRWGYNSTWTSIVQEFHTGLLKDLFPRVYALEQSKHITVANKVSSTCLSFSFRRCPRGGREREQFERLIDVTKDVLINDDKDRWEWALDKNKEFLVSSIRNLIDQNILPGMELQTKWCKSVPIKINVHTWRLMTNALPTRFNLSRRGISLDSIIYPNCEKGVETVSHLFFSCPTARKVVMLINRWWHIPDEEMDSFEEWNLWFVNVRMQAKNKKLLQGVFYVTVFVDGDWNTDPDVVKDVFKDHFATRFKQPAHGRLKLNISFLNRLSTDQVADMDRSVSRDEICVAVWN</sequence>
<evidence type="ECO:0000259" key="3">
    <source>
        <dbReference type="Pfam" id="PF13966"/>
    </source>
</evidence>
<dbReference type="PANTHER" id="PTHR33116">
    <property type="entry name" value="REVERSE TRANSCRIPTASE ZINC-BINDING DOMAIN-CONTAINING PROTEIN-RELATED-RELATED"/>
    <property type="match status" value="1"/>
</dbReference>
<dbReference type="InterPro" id="IPR026960">
    <property type="entry name" value="RVT-Znf"/>
</dbReference>
<keyword evidence="1" id="KW-0175">Coiled coil</keyword>
<dbReference type="AlphaFoldDB" id="A0A699J7X7"/>
<feature type="domain" description="Reverse transcriptase" evidence="2">
    <location>
        <begin position="306"/>
        <end position="448"/>
    </location>
</feature>
<dbReference type="Pfam" id="PF00078">
    <property type="entry name" value="RVT_1"/>
    <property type="match status" value="1"/>
</dbReference>
<organism evidence="4">
    <name type="scientific">Tanacetum cinerariifolium</name>
    <name type="common">Dalmatian daisy</name>
    <name type="synonym">Chrysanthemum cinerariifolium</name>
    <dbReference type="NCBI Taxonomy" id="118510"/>
    <lineage>
        <taxon>Eukaryota</taxon>
        <taxon>Viridiplantae</taxon>
        <taxon>Streptophyta</taxon>
        <taxon>Embryophyta</taxon>
        <taxon>Tracheophyta</taxon>
        <taxon>Spermatophyta</taxon>
        <taxon>Magnoliopsida</taxon>
        <taxon>eudicotyledons</taxon>
        <taxon>Gunneridae</taxon>
        <taxon>Pentapetalae</taxon>
        <taxon>asterids</taxon>
        <taxon>campanulids</taxon>
        <taxon>Asterales</taxon>
        <taxon>Asteraceae</taxon>
        <taxon>Asteroideae</taxon>
        <taxon>Anthemideae</taxon>
        <taxon>Anthemidinae</taxon>
        <taxon>Tanacetum</taxon>
    </lineage>
</organism>
<protein>
    <submittedName>
        <fullName evidence="4">RNA-directed DNA polymerase, eukaryota, reverse transcriptase zinc-binding domain protein</fullName>
    </submittedName>
</protein>
<keyword evidence="4" id="KW-0695">RNA-directed DNA polymerase</keyword>
<evidence type="ECO:0000313" key="4">
    <source>
        <dbReference type="EMBL" id="GFA18750.1"/>
    </source>
</evidence>
<feature type="non-terminal residue" evidence="4">
    <location>
        <position position="872"/>
    </location>
</feature>
<dbReference type="InterPro" id="IPR000477">
    <property type="entry name" value="RT_dom"/>
</dbReference>
<dbReference type="Pfam" id="PF13966">
    <property type="entry name" value="zf-RVT"/>
    <property type="match status" value="1"/>
</dbReference>
<evidence type="ECO:0000256" key="1">
    <source>
        <dbReference type="SAM" id="Coils"/>
    </source>
</evidence>
<name>A0A699J7X7_TANCI</name>